<keyword evidence="3" id="KW-1003">Cell membrane</keyword>
<proteinExistence type="predicted"/>
<dbReference type="InterPro" id="IPR036034">
    <property type="entry name" value="PDZ_sf"/>
</dbReference>
<evidence type="ECO:0000259" key="9">
    <source>
        <dbReference type="Pfam" id="PF11356"/>
    </source>
</evidence>
<comment type="subcellular location">
    <subcellularLocation>
        <location evidence="1">Cell inner membrane</location>
    </subcellularLocation>
</comment>
<dbReference type="InterPro" id="IPR024961">
    <property type="entry name" value="T2SS_GspC_N"/>
</dbReference>
<dbReference type="Gene3D" id="2.30.42.10">
    <property type="match status" value="1"/>
</dbReference>
<dbReference type="GO" id="GO:0005886">
    <property type="term" value="C:plasma membrane"/>
    <property type="evidence" value="ECO:0007669"/>
    <property type="project" value="UniProtKB-SubCell"/>
</dbReference>
<dbReference type="Pfam" id="PF11356">
    <property type="entry name" value="T2SSC"/>
    <property type="match status" value="1"/>
</dbReference>
<organism evidence="10">
    <name type="scientific">uncultured Desulfobacterium sp</name>
    <dbReference type="NCBI Taxonomy" id="201089"/>
    <lineage>
        <taxon>Bacteria</taxon>
        <taxon>Pseudomonadati</taxon>
        <taxon>Thermodesulfobacteriota</taxon>
        <taxon>Desulfobacteria</taxon>
        <taxon>Desulfobacterales</taxon>
        <taxon>Desulfobacteriaceae</taxon>
        <taxon>Desulfobacterium</taxon>
        <taxon>environmental samples</taxon>
    </lineage>
</organism>
<evidence type="ECO:0000256" key="6">
    <source>
        <dbReference type="ARBA" id="ARBA00022927"/>
    </source>
</evidence>
<name>E1YJQ3_9BACT</name>
<feature type="domain" description="Type II secretion system protein GspC N-terminal" evidence="9">
    <location>
        <begin position="21"/>
        <end position="114"/>
    </location>
</feature>
<keyword evidence="8" id="KW-0472">Membrane</keyword>
<reference evidence="10" key="1">
    <citation type="journal article" date="2011" name="Environ. Microbiol.">
        <title>Genomic insights into the metabolic potential of the polycyclic aromatic hydrocarbon degrading sulfate-reducing Deltaproteobacterium N47.</title>
        <authorList>
            <person name="Bergmann F."/>
            <person name="Selesi D."/>
            <person name="Weinmaier T."/>
            <person name="Tischler P."/>
            <person name="Rattei T."/>
            <person name="Meckenstock R.U."/>
        </authorList>
    </citation>
    <scope>NUCLEOTIDE SEQUENCE</scope>
</reference>
<sequence>MTRGYNKKNVKSPVSFQAASPKYAKKDLMEYESILKNNPFGFKTDTLKPLGGSSDMPLPASDIKLIGTISGDDMFSYAVFAGSNGKQEIYKAGEIIPGTGLLKKVDNDKVYIENGDLISEIPVVQSLAIEQNKESLSNEPSSSAEQLDKGDYVIDQKIINEALDNPGRFLSQARLIPNMVDNHQEGFIVREVKSGGIHSLLGLKNDDILMRINDYDITNPEKALRAFSALKGANMVQLDIIRSGKRETMTYQIR</sequence>
<keyword evidence="6" id="KW-0653">Protein transport</keyword>
<dbReference type="SUPFAM" id="SSF50156">
    <property type="entry name" value="PDZ domain-like"/>
    <property type="match status" value="1"/>
</dbReference>
<evidence type="ECO:0000256" key="1">
    <source>
        <dbReference type="ARBA" id="ARBA00004533"/>
    </source>
</evidence>
<dbReference type="AlphaFoldDB" id="E1YJQ3"/>
<protein>
    <recommendedName>
        <fullName evidence="9">Type II secretion system protein GspC N-terminal domain-containing protein</fullName>
    </recommendedName>
</protein>
<dbReference type="Gene3D" id="2.30.30.830">
    <property type="match status" value="1"/>
</dbReference>
<evidence type="ECO:0000256" key="7">
    <source>
        <dbReference type="ARBA" id="ARBA00022989"/>
    </source>
</evidence>
<keyword evidence="5" id="KW-0812">Transmembrane</keyword>
<gene>
    <name evidence="10" type="ORF">N47_E50190</name>
</gene>
<keyword evidence="7" id="KW-1133">Transmembrane helix</keyword>
<evidence type="ECO:0000256" key="2">
    <source>
        <dbReference type="ARBA" id="ARBA00022448"/>
    </source>
</evidence>
<accession>E1YJQ3</accession>
<keyword evidence="4" id="KW-0997">Cell inner membrane</keyword>
<dbReference type="EMBL" id="FR695877">
    <property type="protein sequence ID" value="CBX31507.1"/>
    <property type="molecule type" value="Genomic_DNA"/>
</dbReference>
<evidence type="ECO:0000256" key="3">
    <source>
        <dbReference type="ARBA" id="ARBA00022475"/>
    </source>
</evidence>
<evidence type="ECO:0000256" key="4">
    <source>
        <dbReference type="ARBA" id="ARBA00022519"/>
    </source>
</evidence>
<evidence type="ECO:0000256" key="5">
    <source>
        <dbReference type="ARBA" id="ARBA00022692"/>
    </source>
</evidence>
<dbReference type="GO" id="GO:0015031">
    <property type="term" value="P:protein transport"/>
    <property type="evidence" value="ECO:0007669"/>
    <property type="project" value="UniProtKB-KW"/>
</dbReference>
<evidence type="ECO:0000256" key="8">
    <source>
        <dbReference type="ARBA" id="ARBA00023136"/>
    </source>
</evidence>
<evidence type="ECO:0000313" key="10">
    <source>
        <dbReference type="EMBL" id="CBX31507.1"/>
    </source>
</evidence>
<keyword evidence="2" id="KW-0813">Transport</keyword>